<gene>
    <name evidence="2" type="ORF">P8936_06495</name>
</gene>
<dbReference type="Gene3D" id="2.40.160.20">
    <property type="match status" value="1"/>
</dbReference>
<feature type="chain" id="PRO_5043571286" description="Outer membrane protein beta-barrel domain-containing protein" evidence="1">
    <location>
        <begin position="16"/>
        <end position="184"/>
    </location>
</feature>
<sequence>MSACMTMTVAASAQAATPAPVQPGSLDVAVLYTADGSNRIPAQHLWMQGGSLQVHGQFWHGLGVVADVTGEHTSNMARSGVGLDLVTATFGPRYTWQPEQHKYALFGQALLGEANALHSIFPAEGGATDSANSLALKVGGGVNYWLSRHFAVRTFEADWLRTQLPNGSTNVQNYLQLGAGIVLR</sequence>
<accession>A0AAU7DBP5</accession>
<reference evidence="2" key="1">
    <citation type="submission" date="2023-03" db="EMBL/GenBank/DDBJ databases">
        <title>Edaphobacter sp.</title>
        <authorList>
            <person name="Huber K.J."/>
            <person name="Papendorf J."/>
            <person name="Pilke C."/>
            <person name="Bunk B."/>
            <person name="Sproeer C."/>
            <person name="Pester M."/>
        </authorList>
    </citation>
    <scope>NUCLEOTIDE SEQUENCE</scope>
    <source>
        <strain evidence="2">DSM 109920</strain>
    </source>
</reference>
<dbReference type="InterPro" id="IPR011250">
    <property type="entry name" value="OMP/PagP_B-barrel"/>
</dbReference>
<dbReference type="AlphaFoldDB" id="A0AAU7DBP5"/>
<protein>
    <recommendedName>
        <fullName evidence="3">Outer membrane protein beta-barrel domain-containing protein</fullName>
    </recommendedName>
</protein>
<dbReference type="RefSeq" id="WP_348270074.1">
    <property type="nucleotide sequence ID" value="NZ_CP121195.1"/>
</dbReference>
<evidence type="ECO:0000313" key="2">
    <source>
        <dbReference type="EMBL" id="XBH14801.1"/>
    </source>
</evidence>
<dbReference type="EMBL" id="CP121195">
    <property type="protein sequence ID" value="XBH14801.1"/>
    <property type="molecule type" value="Genomic_DNA"/>
</dbReference>
<organism evidence="2">
    <name type="scientific">Edaphobacter paludis</name>
    <dbReference type="NCBI Taxonomy" id="3035702"/>
    <lineage>
        <taxon>Bacteria</taxon>
        <taxon>Pseudomonadati</taxon>
        <taxon>Acidobacteriota</taxon>
        <taxon>Terriglobia</taxon>
        <taxon>Terriglobales</taxon>
        <taxon>Acidobacteriaceae</taxon>
        <taxon>Edaphobacter</taxon>
    </lineage>
</organism>
<evidence type="ECO:0008006" key="3">
    <source>
        <dbReference type="Google" id="ProtNLM"/>
    </source>
</evidence>
<feature type="signal peptide" evidence="1">
    <location>
        <begin position="1"/>
        <end position="15"/>
    </location>
</feature>
<keyword evidence="1" id="KW-0732">Signal</keyword>
<proteinExistence type="predicted"/>
<evidence type="ECO:0000256" key="1">
    <source>
        <dbReference type="SAM" id="SignalP"/>
    </source>
</evidence>
<name>A0AAU7DBP5_9BACT</name>
<dbReference type="SUPFAM" id="SSF56925">
    <property type="entry name" value="OMPA-like"/>
    <property type="match status" value="1"/>
</dbReference>